<feature type="transmembrane region" description="Helical" evidence="6">
    <location>
        <begin position="219"/>
        <end position="239"/>
    </location>
</feature>
<dbReference type="Gene3D" id="1.20.1740.10">
    <property type="entry name" value="Amino acid/polyamine transporter I"/>
    <property type="match status" value="1"/>
</dbReference>
<dbReference type="OrthoDB" id="5982228at2759"/>
<evidence type="ECO:0000313" key="7">
    <source>
        <dbReference type="EMBL" id="KAF9512436.1"/>
    </source>
</evidence>
<comment type="caution">
    <text evidence="7">The sequence shown here is derived from an EMBL/GenBank/DDBJ whole genome shotgun (WGS) entry which is preliminary data.</text>
</comment>
<protein>
    <recommendedName>
        <fullName evidence="9">High affinity methionine permease</fullName>
    </recommendedName>
</protein>
<evidence type="ECO:0000256" key="6">
    <source>
        <dbReference type="SAM" id="Phobius"/>
    </source>
</evidence>
<feature type="transmembrane region" description="Helical" evidence="6">
    <location>
        <begin position="458"/>
        <end position="479"/>
    </location>
</feature>
<dbReference type="GO" id="GO:0015179">
    <property type="term" value="F:L-amino acid transmembrane transporter activity"/>
    <property type="evidence" value="ECO:0007669"/>
    <property type="project" value="TreeGrafter"/>
</dbReference>
<dbReference type="PIRSF" id="PIRSF006060">
    <property type="entry name" value="AA_transporter"/>
    <property type="match status" value="1"/>
</dbReference>
<evidence type="ECO:0000256" key="1">
    <source>
        <dbReference type="ARBA" id="ARBA00004141"/>
    </source>
</evidence>
<dbReference type="Proteomes" id="UP000886523">
    <property type="component" value="Unassembled WGS sequence"/>
</dbReference>
<feature type="transmembrane region" description="Helical" evidence="6">
    <location>
        <begin position="491"/>
        <end position="518"/>
    </location>
</feature>
<feature type="transmembrane region" description="Helical" evidence="6">
    <location>
        <begin position="98"/>
        <end position="124"/>
    </location>
</feature>
<dbReference type="PANTHER" id="PTHR11785">
    <property type="entry name" value="AMINO ACID TRANSPORTER"/>
    <property type="match status" value="1"/>
</dbReference>
<feature type="transmembrane region" description="Helical" evidence="6">
    <location>
        <begin position="188"/>
        <end position="207"/>
    </location>
</feature>
<name>A0A9P6DRQ1_9AGAM</name>
<dbReference type="EMBL" id="MU128986">
    <property type="protein sequence ID" value="KAF9512436.1"/>
    <property type="molecule type" value="Genomic_DNA"/>
</dbReference>
<comment type="subcellular location">
    <subcellularLocation>
        <location evidence="1">Membrane</location>
        <topology evidence="1">Multi-pass membrane protein</topology>
    </subcellularLocation>
</comment>
<gene>
    <name evidence="7" type="ORF">BS47DRAFT_1464023</name>
</gene>
<evidence type="ECO:0000256" key="3">
    <source>
        <dbReference type="ARBA" id="ARBA00022989"/>
    </source>
</evidence>
<accession>A0A9P6DRQ1</accession>
<evidence type="ECO:0000313" key="8">
    <source>
        <dbReference type="Proteomes" id="UP000886523"/>
    </source>
</evidence>
<evidence type="ECO:0008006" key="9">
    <source>
        <dbReference type="Google" id="ProtNLM"/>
    </source>
</evidence>
<feature type="transmembrane region" description="Helical" evidence="6">
    <location>
        <begin position="65"/>
        <end position="86"/>
    </location>
</feature>
<feature type="transmembrane region" description="Helical" evidence="6">
    <location>
        <begin position="259"/>
        <end position="279"/>
    </location>
</feature>
<keyword evidence="8" id="KW-1185">Reference proteome</keyword>
<organism evidence="7 8">
    <name type="scientific">Hydnum rufescens UP504</name>
    <dbReference type="NCBI Taxonomy" id="1448309"/>
    <lineage>
        <taxon>Eukaryota</taxon>
        <taxon>Fungi</taxon>
        <taxon>Dikarya</taxon>
        <taxon>Basidiomycota</taxon>
        <taxon>Agaricomycotina</taxon>
        <taxon>Agaricomycetes</taxon>
        <taxon>Cantharellales</taxon>
        <taxon>Hydnaceae</taxon>
        <taxon>Hydnum</taxon>
    </lineage>
</organism>
<evidence type="ECO:0000256" key="5">
    <source>
        <dbReference type="SAM" id="MobiDB-lite"/>
    </source>
</evidence>
<dbReference type="InterPro" id="IPR002293">
    <property type="entry name" value="AA/rel_permease1"/>
</dbReference>
<keyword evidence="3 6" id="KW-1133">Transmembrane helix</keyword>
<proteinExistence type="predicted"/>
<dbReference type="FunFam" id="1.20.1740.10:FF:000025">
    <property type="entry name" value="High-affinity methionine permease"/>
    <property type="match status" value="1"/>
</dbReference>
<keyword evidence="2 6" id="KW-0812">Transmembrane</keyword>
<evidence type="ECO:0000256" key="2">
    <source>
        <dbReference type="ARBA" id="ARBA00022692"/>
    </source>
</evidence>
<feature type="transmembrane region" description="Helical" evidence="6">
    <location>
        <begin position="145"/>
        <end position="168"/>
    </location>
</feature>
<feature type="transmembrane region" description="Helical" evidence="6">
    <location>
        <begin position="396"/>
        <end position="413"/>
    </location>
</feature>
<dbReference type="Pfam" id="PF13520">
    <property type="entry name" value="AA_permease_2"/>
    <property type="match status" value="1"/>
</dbReference>
<evidence type="ECO:0000256" key="4">
    <source>
        <dbReference type="ARBA" id="ARBA00023136"/>
    </source>
</evidence>
<dbReference type="AlphaFoldDB" id="A0A9P6DRQ1"/>
<reference evidence="7" key="1">
    <citation type="journal article" date="2020" name="Nat. Commun.">
        <title>Large-scale genome sequencing of mycorrhizal fungi provides insights into the early evolution of symbiotic traits.</title>
        <authorList>
            <person name="Miyauchi S."/>
            <person name="Kiss E."/>
            <person name="Kuo A."/>
            <person name="Drula E."/>
            <person name="Kohler A."/>
            <person name="Sanchez-Garcia M."/>
            <person name="Morin E."/>
            <person name="Andreopoulos B."/>
            <person name="Barry K.W."/>
            <person name="Bonito G."/>
            <person name="Buee M."/>
            <person name="Carver A."/>
            <person name="Chen C."/>
            <person name="Cichocki N."/>
            <person name="Clum A."/>
            <person name="Culley D."/>
            <person name="Crous P.W."/>
            <person name="Fauchery L."/>
            <person name="Girlanda M."/>
            <person name="Hayes R.D."/>
            <person name="Keri Z."/>
            <person name="LaButti K."/>
            <person name="Lipzen A."/>
            <person name="Lombard V."/>
            <person name="Magnuson J."/>
            <person name="Maillard F."/>
            <person name="Murat C."/>
            <person name="Nolan M."/>
            <person name="Ohm R.A."/>
            <person name="Pangilinan J."/>
            <person name="Pereira M.F."/>
            <person name="Perotto S."/>
            <person name="Peter M."/>
            <person name="Pfister S."/>
            <person name="Riley R."/>
            <person name="Sitrit Y."/>
            <person name="Stielow J.B."/>
            <person name="Szollosi G."/>
            <person name="Zifcakova L."/>
            <person name="Stursova M."/>
            <person name="Spatafora J.W."/>
            <person name="Tedersoo L."/>
            <person name="Vaario L.M."/>
            <person name="Yamada A."/>
            <person name="Yan M."/>
            <person name="Wang P."/>
            <person name="Xu J."/>
            <person name="Bruns T."/>
            <person name="Baldrian P."/>
            <person name="Vilgalys R."/>
            <person name="Dunand C."/>
            <person name="Henrissat B."/>
            <person name="Grigoriev I.V."/>
            <person name="Hibbett D."/>
            <person name="Nagy L.G."/>
            <person name="Martin F.M."/>
        </authorList>
    </citation>
    <scope>NUCLEOTIDE SEQUENCE</scope>
    <source>
        <strain evidence="7">UP504</strain>
    </source>
</reference>
<feature type="transmembrane region" description="Helical" evidence="6">
    <location>
        <begin position="425"/>
        <end position="446"/>
    </location>
</feature>
<dbReference type="GO" id="GO:0016020">
    <property type="term" value="C:membrane"/>
    <property type="evidence" value="ECO:0007669"/>
    <property type="project" value="UniProtKB-SubCell"/>
</dbReference>
<feature type="transmembrane region" description="Helical" evidence="6">
    <location>
        <begin position="347"/>
        <end position="366"/>
    </location>
</feature>
<dbReference type="PANTHER" id="PTHR11785:SF498">
    <property type="entry name" value="HIGH-AFFINITY METHIONINE PERMEASE"/>
    <property type="match status" value="1"/>
</dbReference>
<feature type="transmembrane region" description="Helical" evidence="6">
    <location>
        <begin position="299"/>
        <end position="318"/>
    </location>
</feature>
<keyword evidence="4 6" id="KW-0472">Membrane</keyword>
<dbReference type="InterPro" id="IPR050598">
    <property type="entry name" value="AminoAcid_Transporter"/>
</dbReference>
<feature type="region of interest" description="Disordered" evidence="5">
    <location>
        <begin position="1"/>
        <end position="21"/>
    </location>
</feature>
<sequence length="548" mass="59405">MAISYAAIPSSSSSTHLPDDDTIGDSESLLQKLNETEDSSILHEGEQPTTLDDELFASAPSQKRVLGLGSSVFLIFNRIIGTGVFATPSSILASSGSVGLALLLWVIGAIIASAGLAVYIEWGTGLPRSGGEKNYLEYVYSRPKFLVTCMYASYACLLGWAAGNSVVFGEYILHAADVEVTRWNQRGIALVCVTFAWLVHTVTLNWGLRLQNILGTFKLAVLVLIALSGFAALAGHVRLPEQDKPHNFQRPFEGTTSNVNGLVTGLYNVIWSFIGYSNANYAMGEMKNPIKTIKRAGPIAMASVTVLYLLINIAYFAAVPKTEILTSGRIIAALYFRNMFGPSAEKVLSIVVALSALGNVMSVIFSHGRVNQELAREGVIPFSSFFASSKPFGSPFNALGLHWLMCVVLIVGPKPGDAYNLVLNVVSYPLAVINAAISAGLIYVYVFRSSDWNPPFRAPLLVTVFFLLSNVFLSVAPLVPPLPGHQVYESLPYYLHVVVGLGVLALGALYWLMYWVVLPRLGHYTLERIVVVKQQDGVPMASFVEVPT</sequence>